<dbReference type="Proteomes" id="UP000192596">
    <property type="component" value="Unassembled WGS sequence"/>
</dbReference>
<protein>
    <recommendedName>
        <fullName evidence="2">DUF6590 domain-containing protein</fullName>
    </recommendedName>
</protein>
<dbReference type="InterPro" id="IPR046497">
    <property type="entry name" value="DUF6590"/>
</dbReference>
<dbReference type="EMBL" id="NAJO01000045">
    <property type="protein sequence ID" value="OQN98506.1"/>
    <property type="molecule type" value="Genomic_DNA"/>
</dbReference>
<proteinExistence type="predicted"/>
<gene>
    <name evidence="3" type="ORF">B0A48_15767</name>
</gene>
<evidence type="ECO:0000313" key="3">
    <source>
        <dbReference type="EMBL" id="OQN98506.1"/>
    </source>
</evidence>
<feature type="compositionally biased region" description="Low complexity" evidence="1">
    <location>
        <begin position="411"/>
        <end position="420"/>
    </location>
</feature>
<name>A0A1V8SH91_9PEZI</name>
<evidence type="ECO:0000259" key="2">
    <source>
        <dbReference type="Pfam" id="PF20233"/>
    </source>
</evidence>
<sequence length="484" mass="52457">MASAGTPPGWKYSPKLQGYYYIDERGDRPKTLVTSDGRRYPVDGSVPWTMEAAAMSNRSLTRTGITRASDYQVSPRTPRTQPFEVAGGRGQFTRYAAPSPDTTRPAHPTVSRAVTGGSARATQYRAVPVRGSDLVNARPSAARRPDQLDQPRLETLLNEEYKVQNHPRSFYVTGKVFMTLWAEPARANSTKSNSGEISDSVVTEGPNGELIFSKVRRFVVIRTGDRSCSALPIVTYTSAKALAPGYLASEHGIIYSGERPIDEARHLPGLLPQAVRVQLDNPSARLDTQTLVDYSAVHTIDHDLKVKSLGRIDDDSTEALLKQWKNVFVAKVPLVGSSPPRIDNGAARRQLDRSTGTRQGAVPEARSPSYRSSSYDAASLANSVAALNLAGKNDEEARGDSEAEASESDSSDASNDIAVSHEISQSTPDLQTRLTARSDDGRSKSTANAFDTAISALQNAGYTRPEAVALLRQASHTRANLRKS</sequence>
<dbReference type="InParanoid" id="A0A1V8SH91"/>
<reference evidence="4" key="1">
    <citation type="submission" date="2017-03" db="EMBL/GenBank/DDBJ databases">
        <title>Genomes of endolithic fungi from Antarctica.</title>
        <authorList>
            <person name="Coleine C."/>
            <person name="Masonjones S."/>
            <person name="Stajich J.E."/>
        </authorList>
    </citation>
    <scope>NUCLEOTIDE SEQUENCE [LARGE SCALE GENOMIC DNA]</scope>
    <source>
        <strain evidence="4">CCFEE 5527</strain>
    </source>
</reference>
<evidence type="ECO:0000256" key="1">
    <source>
        <dbReference type="SAM" id="MobiDB-lite"/>
    </source>
</evidence>
<keyword evidence="4" id="KW-1185">Reference proteome</keyword>
<feature type="domain" description="DUF6590" evidence="2">
    <location>
        <begin position="168"/>
        <end position="321"/>
    </location>
</feature>
<comment type="caution">
    <text evidence="3">The sequence shown here is derived from an EMBL/GenBank/DDBJ whole genome shotgun (WGS) entry which is preliminary data.</text>
</comment>
<organism evidence="3 4">
    <name type="scientific">Cryoendolithus antarcticus</name>
    <dbReference type="NCBI Taxonomy" id="1507870"/>
    <lineage>
        <taxon>Eukaryota</taxon>
        <taxon>Fungi</taxon>
        <taxon>Dikarya</taxon>
        <taxon>Ascomycota</taxon>
        <taxon>Pezizomycotina</taxon>
        <taxon>Dothideomycetes</taxon>
        <taxon>Dothideomycetidae</taxon>
        <taxon>Cladosporiales</taxon>
        <taxon>Cladosporiaceae</taxon>
        <taxon>Cryoendolithus</taxon>
    </lineage>
</organism>
<feature type="region of interest" description="Disordered" evidence="1">
    <location>
        <begin position="97"/>
        <end position="119"/>
    </location>
</feature>
<evidence type="ECO:0000313" key="4">
    <source>
        <dbReference type="Proteomes" id="UP000192596"/>
    </source>
</evidence>
<feature type="region of interest" description="Disordered" evidence="1">
    <location>
        <begin position="393"/>
        <end position="446"/>
    </location>
</feature>
<dbReference type="AlphaFoldDB" id="A0A1V8SH91"/>
<accession>A0A1V8SH91</accession>
<feature type="compositionally biased region" description="Polar residues" evidence="1">
    <location>
        <begin position="422"/>
        <end position="435"/>
    </location>
</feature>
<feature type="region of interest" description="Disordered" evidence="1">
    <location>
        <begin position="339"/>
        <end position="373"/>
    </location>
</feature>
<dbReference type="Pfam" id="PF20233">
    <property type="entry name" value="DUF6590"/>
    <property type="match status" value="1"/>
</dbReference>
<dbReference type="OrthoDB" id="3559580at2759"/>